<name>A0ACC2KNT2_PERAE</name>
<proteinExistence type="predicted"/>
<organism evidence="1 2">
    <name type="scientific">Persea americana</name>
    <name type="common">Avocado</name>
    <dbReference type="NCBI Taxonomy" id="3435"/>
    <lineage>
        <taxon>Eukaryota</taxon>
        <taxon>Viridiplantae</taxon>
        <taxon>Streptophyta</taxon>
        <taxon>Embryophyta</taxon>
        <taxon>Tracheophyta</taxon>
        <taxon>Spermatophyta</taxon>
        <taxon>Magnoliopsida</taxon>
        <taxon>Magnoliidae</taxon>
        <taxon>Laurales</taxon>
        <taxon>Lauraceae</taxon>
        <taxon>Persea</taxon>
    </lineage>
</organism>
<comment type="caution">
    <text evidence="1">The sequence shown here is derived from an EMBL/GenBank/DDBJ whole genome shotgun (WGS) entry which is preliminary data.</text>
</comment>
<evidence type="ECO:0000313" key="1">
    <source>
        <dbReference type="EMBL" id="KAJ8622797.1"/>
    </source>
</evidence>
<keyword evidence="2" id="KW-1185">Reference proteome</keyword>
<reference evidence="1 2" key="1">
    <citation type="journal article" date="2022" name="Hortic Res">
        <title>A haplotype resolved chromosomal level avocado genome allows analysis of novel avocado genes.</title>
        <authorList>
            <person name="Nath O."/>
            <person name="Fletcher S.J."/>
            <person name="Hayward A."/>
            <person name="Shaw L.M."/>
            <person name="Masouleh A.K."/>
            <person name="Furtado A."/>
            <person name="Henry R.J."/>
            <person name="Mitter N."/>
        </authorList>
    </citation>
    <scope>NUCLEOTIDE SEQUENCE [LARGE SCALE GENOMIC DNA]</scope>
    <source>
        <strain evidence="2">cv. Hass</strain>
    </source>
</reference>
<protein>
    <submittedName>
        <fullName evidence="1">Uncharacterized protein</fullName>
    </submittedName>
</protein>
<accession>A0ACC2KNT2</accession>
<dbReference type="Proteomes" id="UP001234297">
    <property type="component" value="Chromosome 10"/>
</dbReference>
<dbReference type="EMBL" id="CM056818">
    <property type="protein sequence ID" value="KAJ8622797.1"/>
    <property type="molecule type" value="Genomic_DNA"/>
</dbReference>
<gene>
    <name evidence="1" type="ORF">MRB53_031326</name>
</gene>
<sequence>MAIPTALLLHLFFLLFLIIAAAAAAYPRGSGGSGSSSPALAPSTHLIHLQCQLTNYYDLCVSSLLSHPGSSNVVYEDMGKLAVDVVFDSANDTRQQLSKMMRGSLDPASKEALKE</sequence>
<evidence type="ECO:0000313" key="2">
    <source>
        <dbReference type="Proteomes" id="UP001234297"/>
    </source>
</evidence>